<sequence length="318" mass="33748">MIPIPRPRRGSDSVSTASSSSPPGAAGILAQLSESPSKPKAPSPYLSYFRPPPTPPRSHDSGLSSPSTATAFSPAPAAPATSRSPPSQIAPSRSNAADTPVHVFDAMARDVKTSTNTADKGATATAPSLKPKPDMDRSASPIPERTVASAGSRMPLESPATASRQRSRKERNDKPWLPTGLDDDGEIELNHVDAPSTSASTSAVTLQSDGDEYVAPYAVRAGAFQSKIKPEGERYALTFTASLSSGADLPHSRRRLELELLWDTAQLGIWAYVPGAQYLPSWRLRAAGKLSGTEREEGWVRWVAGGMPVVGEAVREWL</sequence>
<reference evidence="2" key="1">
    <citation type="journal article" date="2023" name="BMC Genomics">
        <title>Chromosome-level genome assemblies of Cutaneotrichosporon spp. (Trichosporonales, Basidiomycota) reveal imbalanced evolution between nucleotide sequences and chromosome synteny.</title>
        <authorList>
            <person name="Kobayashi Y."/>
            <person name="Kayamori A."/>
            <person name="Aoki K."/>
            <person name="Shiwa Y."/>
            <person name="Matsutani M."/>
            <person name="Fujita N."/>
            <person name="Sugita T."/>
            <person name="Iwasaki W."/>
            <person name="Tanaka N."/>
            <person name="Takashima M."/>
        </authorList>
    </citation>
    <scope>NUCLEOTIDE SEQUENCE</scope>
    <source>
        <strain evidence="2">HIS019</strain>
    </source>
</reference>
<evidence type="ECO:0000313" key="3">
    <source>
        <dbReference type="Proteomes" id="UP001233271"/>
    </source>
</evidence>
<proteinExistence type="predicted"/>
<accession>A0AA48I4X3</accession>
<dbReference type="Proteomes" id="UP001233271">
    <property type="component" value="Chromosome 1"/>
</dbReference>
<feature type="region of interest" description="Disordered" evidence="1">
    <location>
        <begin position="1"/>
        <end position="187"/>
    </location>
</feature>
<keyword evidence="3" id="KW-1185">Reference proteome</keyword>
<feature type="compositionally biased region" description="Low complexity" evidence="1">
    <location>
        <begin position="12"/>
        <end position="48"/>
    </location>
</feature>
<evidence type="ECO:0000313" key="2">
    <source>
        <dbReference type="EMBL" id="BEI87940.1"/>
    </source>
</evidence>
<evidence type="ECO:0000256" key="1">
    <source>
        <dbReference type="SAM" id="MobiDB-lite"/>
    </source>
</evidence>
<name>A0AA48I4X3_9TREE</name>
<dbReference type="KEGG" id="ccac:CcaHIS019_0106580"/>
<feature type="compositionally biased region" description="Low complexity" evidence="1">
    <location>
        <begin position="64"/>
        <end position="87"/>
    </location>
</feature>
<protein>
    <submittedName>
        <fullName evidence="2">Uncharacterized protein</fullName>
    </submittedName>
</protein>
<gene>
    <name evidence="2" type="ORF">CcaverHIS019_0106580</name>
</gene>
<dbReference type="GeneID" id="85491811"/>
<dbReference type="RefSeq" id="XP_060453206.1">
    <property type="nucleotide sequence ID" value="XM_060602766.1"/>
</dbReference>
<dbReference type="EMBL" id="AP028212">
    <property type="protein sequence ID" value="BEI87940.1"/>
    <property type="molecule type" value="Genomic_DNA"/>
</dbReference>
<dbReference type="AlphaFoldDB" id="A0AA48I4X3"/>
<organism evidence="2 3">
    <name type="scientific">Cutaneotrichosporon cavernicola</name>
    <dbReference type="NCBI Taxonomy" id="279322"/>
    <lineage>
        <taxon>Eukaryota</taxon>
        <taxon>Fungi</taxon>
        <taxon>Dikarya</taxon>
        <taxon>Basidiomycota</taxon>
        <taxon>Agaricomycotina</taxon>
        <taxon>Tremellomycetes</taxon>
        <taxon>Trichosporonales</taxon>
        <taxon>Trichosporonaceae</taxon>
        <taxon>Cutaneotrichosporon</taxon>
    </lineage>
</organism>